<reference evidence="1 2" key="1">
    <citation type="submission" date="2020-05" db="EMBL/GenBank/DDBJ databases">
        <authorList>
            <person name="Petersen J."/>
            <person name="Sayavedra L."/>
        </authorList>
    </citation>
    <scope>NUCLEOTIDE SEQUENCE [LARGE SCALE GENOMIC DNA]</scope>
    <source>
        <strain evidence="1">B thermophilus SOXS</strain>
    </source>
</reference>
<proteinExistence type="predicted"/>
<name>A0A8H9CET9_9GAMM</name>
<dbReference type="AlphaFoldDB" id="A0A8H9CET9"/>
<dbReference type="Proteomes" id="UP000643672">
    <property type="component" value="Unassembled WGS sequence"/>
</dbReference>
<comment type="caution">
    <text evidence="1">The sequence shown here is derived from an EMBL/GenBank/DDBJ whole genome shotgun (WGS) entry which is preliminary data.</text>
</comment>
<protein>
    <submittedName>
        <fullName evidence="1">Uncharacterized protein</fullName>
    </submittedName>
</protein>
<evidence type="ECO:0000313" key="1">
    <source>
        <dbReference type="EMBL" id="CAB5494838.1"/>
    </source>
</evidence>
<accession>A0A8H9CET9</accession>
<keyword evidence="2" id="KW-1185">Reference proteome</keyword>
<evidence type="ECO:0000313" key="2">
    <source>
        <dbReference type="Proteomes" id="UP000643672"/>
    </source>
</evidence>
<dbReference type="EMBL" id="CAESAQ020000013">
    <property type="protein sequence ID" value="CAB5494838.1"/>
    <property type="molecule type" value="Genomic_DNA"/>
</dbReference>
<gene>
    <name evidence="1" type="ORF">THERMOS_177</name>
</gene>
<sequence>MPIGIVNWNGVAKLEEIFGNGRAITTRLPCKNYYN</sequence>
<organism evidence="1 2">
    <name type="scientific">Bathymodiolus thermophilus thioautotrophic gill symbiont</name>
    <dbReference type="NCBI Taxonomy" id="2360"/>
    <lineage>
        <taxon>Bacteria</taxon>
        <taxon>Pseudomonadati</taxon>
        <taxon>Pseudomonadota</taxon>
        <taxon>Gammaproteobacteria</taxon>
        <taxon>sulfur-oxidizing symbionts</taxon>
    </lineage>
</organism>